<evidence type="ECO:0000313" key="2">
    <source>
        <dbReference type="Proteomes" id="UP000611945"/>
    </source>
</evidence>
<dbReference type="RefSeq" id="WP_251836868.1">
    <property type="nucleotide sequence ID" value="NZ_JACSQG010000007.1"/>
</dbReference>
<comment type="caution">
    <text evidence="1">The sequence shown here is derived from an EMBL/GenBank/DDBJ whole genome shotgun (WGS) entry which is preliminary data.</text>
</comment>
<dbReference type="PANTHER" id="PTHR35175">
    <property type="entry name" value="DUF1289 DOMAIN-CONTAINING PROTEIN"/>
    <property type="match status" value="1"/>
</dbReference>
<organism evidence="1 2">
    <name type="scientific">Serpens gallinarum</name>
    <dbReference type="NCBI Taxonomy" id="2763075"/>
    <lineage>
        <taxon>Bacteria</taxon>
        <taxon>Pseudomonadati</taxon>
        <taxon>Pseudomonadota</taxon>
        <taxon>Gammaproteobacteria</taxon>
        <taxon>Pseudomonadales</taxon>
        <taxon>Pseudomonadaceae</taxon>
        <taxon>Pseudomonas</taxon>
    </lineage>
</organism>
<gene>
    <name evidence="1" type="ORF">H9642_12930</name>
</gene>
<accession>A0ABR8TQQ0</accession>
<sequence>MSHSERRVASPCVNICALDDEDICIGCQRTAAEITRWNWLDDEERRTVLARCHERARASGQLL</sequence>
<keyword evidence="2" id="KW-1185">Reference proteome</keyword>
<dbReference type="PANTHER" id="PTHR35175:SF2">
    <property type="entry name" value="DUF1289 DOMAIN-CONTAINING PROTEIN"/>
    <property type="match status" value="1"/>
</dbReference>
<name>A0ABR8TQQ0_9PSED</name>
<dbReference type="EMBL" id="JACSQG010000007">
    <property type="protein sequence ID" value="MBD7978086.1"/>
    <property type="molecule type" value="Genomic_DNA"/>
</dbReference>
<dbReference type="InterPro" id="IPR010710">
    <property type="entry name" value="DUF1289"/>
</dbReference>
<dbReference type="Proteomes" id="UP000611945">
    <property type="component" value="Unassembled WGS sequence"/>
</dbReference>
<protein>
    <submittedName>
        <fullName evidence="1">DUF1289 domain-containing protein</fullName>
    </submittedName>
</protein>
<evidence type="ECO:0000313" key="1">
    <source>
        <dbReference type="EMBL" id="MBD7978086.1"/>
    </source>
</evidence>
<dbReference type="Pfam" id="PF06945">
    <property type="entry name" value="DUF1289"/>
    <property type="match status" value="1"/>
</dbReference>
<proteinExistence type="predicted"/>
<reference evidence="1 2" key="1">
    <citation type="submission" date="2020-08" db="EMBL/GenBank/DDBJ databases">
        <title>A Genomic Blueprint of the Chicken Gut Microbiome.</title>
        <authorList>
            <person name="Gilroy R."/>
            <person name="Ravi A."/>
            <person name="Getino M."/>
            <person name="Pursley I."/>
            <person name="Horton D.L."/>
            <person name="Alikhan N.-F."/>
            <person name="Baker D."/>
            <person name="Gharbi K."/>
            <person name="Hall N."/>
            <person name="Watson M."/>
            <person name="Adriaenssens E.M."/>
            <person name="Foster-Nyarko E."/>
            <person name="Jarju S."/>
            <person name="Secka A."/>
            <person name="Antonio M."/>
            <person name="Oren A."/>
            <person name="Chaudhuri R."/>
            <person name="La Ragione R.M."/>
            <person name="Hildebrand F."/>
            <person name="Pallen M.J."/>
        </authorList>
    </citation>
    <scope>NUCLEOTIDE SEQUENCE [LARGE SCALE GENOMIC DNA]</scope>
    <source>
        <strain evidence="1 2">Sa2CUA2</strain>
    </source>
</reference>